<accession>A0ABS8QFW0</accession>
<organism evidence="3 4">
    <name type="scientific">Neobacillus sedimentimangrovi</name>
    <dbReference type="NCBI Taxonomy" id="2699460"/>
    <lineage>
        <taxon>Bacteria</taxon>
        <taxon>Bacillati</taxon>
        <taxon>Bacillota</taxon>
        <taxon>Bacilli</taxon>
        <taxon>Bacillales</taxon>
        <taxon>Bacillaceae</taxon>
        <taxon>Neobacillus</taxon>
    </lineage>
</organism>
<dbReference type="PANTHER" id="PTHR46558:SF11">
    <property type="entry name" value="HTH-TYPE TRANSCRIPTIONAL REGULATOR XRE"/>
    <property type="match status" value="1"/>
</dbReference>
<keyword evidence="1" id="KW-0238">DNA-binding</keyword>
<proteinExistence type="predicted"/>
<gene>
    <name evidence="3" type="ORF">LRS37_04465</name>
</gene>
<dbReference type="CDD" id="cd00093">
    <property type="entry name" value="HTH_XRE"/>
    <property type="match status" value="1"/>
</dbReference>
<name>A0ABS8QFW0_9BACI</name>
<dbReference type="Pfam" id="PF01381">
    <property type="entry name" value="HTH_3"/>
    <property type="match status" value="1"/>
</dbReference>
<dbReference type="PROSITE" id="PS50943">
    <property type="entry name" value="HTH_CROC1"/>
    <property type="match status" value="1"/>
</dbReference>
<dbReference type="PANTHER" id="PTHR46558">
    <property type="entry name" value="TRACRIPTIONAL REGULATORY PROTEIN-RELATED-RELATED"/>
    <property type="match status" value="1"/>
</dbReference>
<dbReference type="SUPFAM" id="SSF47413">
    <property type="entry name" value="lambda repressor-like DNA-binding domains"/>
    <property type="match status" value="1"/>
</dbReference>
<evidence type="ECO:0000313" key="3">
    <source>
        <dbReference type="EMBL" id="MCD4838134.1"/>
    </source>
</evidence>
<sequence>MGFSDRLKELRIKKGLSQDALAEALEIPRTTISHYEKNKDDRLPRKDRLNKIADFFGVSVDYLIGRAKTPDLNKAEKAFLEDVENVEKDLTVEDLMKKHNLIVDGKPASKEEIEGAIAFIRSLRSLK</sequence>
<dbReference type="InterPro" id="IPR001387">
    <property type="entry name" value="Cro/C1-type_HTH"/>
</dbReference>
<dbReference type="RefSeq" id="WP_231314324.1">
    <property type="nucleotide sequence ID" value="NZ_JAJODE010000008.1"/>
</dbReference>
<reference evidence="3 4" key="1">
    <citation type="journal article" date="2023" name="Antonie Van Leeuwenhoek">
        <title>Unveiling the genomic potential of a novel thermostable glycoside hydrolases producing Neobacillus sedimentimangrovi UE25.</title>
        <authorList>
            <person name="Ejaz U."/>
            <person name="Saleem F."/>
            <person name="Rashid R."/>
            <person name="Hasan K.A."/>
            <person name="Syed M.N."/>
            <person name="Sohail M."/>
        </authorList>
    </citation>
    <scope>NUCLEOTIDE SEQUENCE [LARGE SCALE GENOMIC DNA]</scope>
    <source>
        <strain evidence="3 4">UE25</strain>
    </source>
</reference>
<dbReference type="SMART" id="SM00530">
    <property type="entry name" value="HTH_XRE"/>
    <property type="match status" value="1"/>
</dbReference>
<dbReference type="Gene3D" id="1.10.260.40">
    <property type="entry name" value="lambda repressor-like DNA-binding domains"/>
    <property type="match status" value="1"/>
</dbReference>
<dbReference type="InterPro" id="IPR010982">
    <property type="entry name" value="Lambda_DNA-bd_dom_sf"/>
</dbReference>
<feature type="domain" description="HTH cro/C1-type" evidence="2">
    <location>
        <begin position="7"/>
        <end position="63"/>
    </location>
</feature>
<dbReference type="EMBL" id="JAJODE010000008">
    <property type="protein sequence ID" value="MCD4838134.1"/>
    <property type="molecule type" value="Genomic_DNA"/>
</dbReference>
<evidence type="ECO:0000259" key="2">
    <source>
        <dbReference type="PROSITE" id="PS50943"/>
    </source>
</evidence>
<dbReference type="Proteomes" id="UP001162836">
    <property type="component" value="Unassembled WGS sequence"/>
</dbReference>
<keyword evidence="4" id="KW-1185">Reference proteome</keyword>
<comment type="caution">
    <text evidence="3">The sequence shown here is derived from an EMBL/GenBank/DDBJ whole genome shotgun (WGS) entry which is preliminary data.</text>
</comment>
<evidence type="ECO:0000256" key="1">
    <source>
        <dbReference type="ARBA" id="ARBA00023125"/>
    </source>
</evidence>
<protein>
    <submittedName>
        <fullName evidence="3">Helix-turn-helix domain-containing protein</fullName>
    </submittedName>
</protein>
<evidence type="ECO:0000313" key="4">
    <source>
        <dbReference type="Proteomes" id="UP001162836"/>
    </source>
</evidence>